<dbReference type="EMBL" id="QFQD01000007">
    <property type="protein sequence ID" value="PZQ84782.1"/>
    <property type="molecule type" value="Genomic_DNA"/>
</dbReference>
<comment type="caution">
    <text evidence="5">The sequence shown here is derived from an EMBL/GenBank/DDBJ whole genome shotgun (WGS) entry which is preliminary data.</text>
</comment>
<dbReference type="SUPFAM" id="SSF46785">
    <property type="entry name" value="Winged helix' DNA-binding domain"/>
    <property type="match status" value="1"/>
</dbReference>
<evidence type="ECO:0000259" key="4">
    <source>
        <dbReference type="PROSITE" id="PS51063"/>
    </source>
</evidence>
<keyword evidence="2" id="KW-0238">DNA-binding</keyword>
<dbReference type="Gene3D" id="2.60.120.10">
    <property type="entry name" value="Jelly Rolls"/>
    <property type="match status" value="1"/>
</dbReference>
<dbReference type="PANTHER" id="PTHR24567">
    <property type="entry name" value="CRP FAMILY TRANSCRIPTIONAL REGULATORY PROTEIN"/>
    <property type="match status" value="1"/>
</dbReference>
<dbReference type="GO" id="GO:0003700">
    <property type="term" value="F:DNA-binding transcription factor activity"/>
    <property type="evidence" value="ECO:0007669"/>
    <property type="project" value="TreeGrafter"/>
</dbReference>
<evidence type="ECO:0000313" key="5">
    <source>
        <dbReference type="EMBL" id="PZQ84782.1"/>
    </source>
</evidence>
<dbReference type="Proteomes" id="UP000248887">
    <property type="component" value="Unassembled WGS sequence"/>
</dbReference>
<dbReference type="GO" id="GO:0003677">
    <property type="term" value="F:DNA binding"/>
    <property type="evidence" value="ECO:0007669"/>
    <property type="project" value="UniProtKB-KW"/>
</dbReference>
<dbReference type="SUPFAM" id="SSF51206">
    <property type="entry name" value="cAMP-binding domain-like"/>
    <property type="match status" value="1"/>
</dbReference>
<feature type="domain" description="HTH crp-type" evidence="4">
    <location>
        <begin position="161"/>
        <end position="227"/>
    </location>
</feature>
<dbReference type="GO" id="GO:0005829">
    <property type="term" value="C:cytosol"/>
    <property type="evidence" value="ECO:0007669"/>
    <property type="project" value="TreeGrafter"/>
</dbReference>
<gene>
    <name evidence="5" type="ORF">DI549_04065</name>
</gene>
<dbReference type="PROSITE" id="PS51063">
    <property type="entry name" value="HTH_CRP_2"/>
    <property type="match status" value="1"/>
</dbReference>
<dbReference type="InterPro" id="IPR018490">
    <property type="entry name" value="cNMP-bd_dom_sf"/>
</dbReference>
<dbReference type="Pfam" id="PF13545">
    <property type="entry name" value="HTH_Crp_2"/>
    <property type="match status" value="1"/>
</dbReference>
<dbReference type="InterPro" id="IPR012318">
    <property type="entry name" value="HTH_CRP"/>
</dbReference>
<dbReference type="InterPro" id="IPR050397">
    <property type="entry name" value="Env_Response_Regulators"/>
</dbReference>
<sequence>MTRDAIANAEIAEGQGIEPSSGGNNLIGALRPADFLLLRQQLRRIDRPAGAVLYEPGDDVRSVYFPCGQTLVSFMVMLDDGRMVEITSIGREGAVGGIVSQGRLPAYARAVVQIGGPLLRLDVADLDRAKQTSPPLNQLFARYADCLLAQVFQSVACNGAHSIEQRAAKWLSAALDRTGDETIRLTQDQLASMLAVGRSYVSRVLQEFRRSGAVEPGRGRLVIKDPERLRSMSCSCHTTIRRHFDDVLAGVYPAGNEVAEGPVITNGPAFRP</sequence>
<dbReference type="AlphaFoldDB" id="A0A2W5R6Y3"/>
<reference evidence="5 6" key="1">
    <citation type="submission" date="2017-08" db="EMBL/GenBank/DDBJ databases">
        <title>Infants hospitalized years apart are colonized by the same room-sourced microbial strains.</title>
        <authorList>
            <person name="Brooks B."/>
            <person name="Olm M.R."/>
            <person name="Firek B.A."/>
            <person name="Baker R."/>
            <person name="Thomas B.C."/>
            <person name="Morowitz M.J."/>
            <person name="Banfield J.F."/>
        </authorList>
    </citation>
    <scope>NUCLEOTIDE SEQUENCE [LARGE SCALE GENOMIC DNA]</scope>
    <source>
        <strain evidence="5">S2_005_001_R2_27</strain>
    </source>
</reference>
<proteinExistence type="predicted"/>
<protein>
    <submittedName>
        <fullName evidence="5">Crp/Fnr family transcriptional regulator</fullName>
    </submittedName>
</protein>
<evidence type="ECO:0000313" key="6">
    <source>
        <dbReference type="Proteomes" id="UP000248887"/>
    </source>
</evidence>
<evidence type="ECO:0000256" key="1">
    <source>
        <dbReference type="ARBA" id="ARBA00023015"/>
    </source>
</evidence>
<dbReference type="SMART" id="SM00419">
    <property type="entry name" value="HTH_CRP"/>
    <property type="match status" value="1"/>
</dbReference>
<organism evidence="5 6">
    <name type="scientific">Ancylobacter novellus</name>
    <name type="common">Thiobacillus novellus</name>
    <dbReference type="NCBI Taxonomy" id="921"/>
    <lineage>
        <taxon>Bacteria</taxon>
        <taxon>Pseudomonadati</taxon>
        <taxon>Pseudomonadota</taxon>
        <taxon>Alphaproteobacteria</taxon>
        <taxon>Hyphomicrobiales</taxon>
        <taxon>Xanthobacteraceae</taxon>
        <taxon>Ancylobacter</taxon>
    </lineage>
</organism>
<keyword evidence="1" id="KW-0805">Transcription regulation</keyword>
<accession>A0A2W5R6Y3</accession>
<dbReference type="PANTHER" id="PTHR24567:SF74">
    <property type="entry name" value="HTH-TYPE TRANSCRIPTIONAL REGULATOR ARCR"/>
    <property type="match status" value="1"/>
</dbReference>
<evidence type="ECO:0000256" key="2">
    <source>
        <dbReference type="ARBA" id="ARBA00023125"/>
    </source>
</evidence>
<dbReference type="InterPro" id="IPR014710">
    <property type="entry name" value="RmlC-like_jellyroll"/>
</dbReference>
<keyword evidence="3" id="KW-0804">Transcription</keyword>
<dbReference type="InterPro" id="IPR036390">
    <property type="entry name" value="WH_DNA-bd_sf"/>
</dbReference>
<evidence type="ECO:0000256" key="3">
    <source>
        <dbReference type="ARBA" id="ARBA00023163"/>
    </source>
</evidence>
<name>A0A2W5R6Y3_ANCNO</name>